<reference evidence="1 2" key="1">
    <citation type="submission" date="2017-08" db="EMBL/GenBank/DDBJ databases">
        <title>Draft genome sequence of filamentous cyanobacterium Calothrix elsteri CCALA 953.</title>
        <authorList>
            <person name="Gagunashvili A.N."/>
            <person name="Elster J."/>
            <person name="Andresson O.S."/>
        </authorList>
    </citation>
    <scope>NUCLEOTIDE SEQUENCE [LARGE SCALE GENOMIC DNA]</scope>
    <source>
        <strain evidence="1 2">CCALA 953</strain>
    </source>
</reference>
<keyword evidence="2" id="KW-1185">Reference proteome</keyword>
<proteinExistence type="predicted"/>
<dbReference type="Proteomes" id="UP000218238">
    <property type="component" value="Unassembled WGS sequence"/>
</dbReference>
<accession>A0A2A2TNX2</accession>
<comment type="caution">
    <text evidence="1">The sequence shown here is derived from an EMBL/GenBank/DDBJ whole genome shotgun (WGS) entry which is preliminary data.</text>
</comment>
<evidence type="ECO:0000313" key="2">
    <source>
        <dbReference type="Proteomes" id="UP000218238"/>
    </source>
</evidence>
<name>A0A2A2TNX2_9CYAN</name>
<protein>
    <submittedName>
        <fullName evidence="1">HicB family protein</fullName>
    </submittedName>
</protein>
<dbReference type="AlphaFoldDB" id="A0A2A2TNX2"/>
<sequence>MVSFSPLISSPTDSSKLTYNVLIEKKQDGTFRAVMLGLLDCKSSGKTENEAVEKLQQLLQARLKDSKIVTVTIESPQLESAQIENPWTKIAGMYKDNPLVDEVIAEIEAERYQLDKKMEEYYEQLDIEDELG</sequence>
<dbReference type="SUPFAM" id="SSF143100">
    <property type="entry name" value="TTHA1013/TTHA0281-like"/>
    <property type="match status" value="1"/>
</dbReference>
<organism evidence="1 2">
    <name type="scientific">Brunnivagina elsteri CCALA 953</name>
    <dbReference type="NCBI Taxonomy" id="987040"/>
    <lineage>
        <taxon>Bacteria</taxon>
        <taxon>Bacillati</taxon>
        <taxon>Cyanobacteriota</taxon>
        <taxon>Cyanophyceae</taxon>
        <taxon>Nostocales</taxon>
        <taxon>Calotrichaceae</taxon>
        <taxon>Brunnivagina</taxon>
    </lineage>
</organism>
<dbReference type="OrthoDB" id="428699at2"/>
<dbReference type="Gene3D" id="3.30.160.250">
    <property type="match status" value="1"/>
</dbReference>
<evidence type="ECO:0000313" key="1">
    <source>
        <dbReference type="EMBL" id="PAX60179.1"/>
    </source>
</evidence>
<gene>
    <name evidence="1" type="ORF">CK510_03160</name>
</gene>
<dbReference type="InterPro" id="IPR035069">
    <property type="entry name" value="TTHA1013/TTHA0281-like"/>
</dbReference>
<dbReference type="EMBL" id="NTFS01000019">
    <property type="protein sequence ID" value="PAX60179.1"/>
    <property type="molecule type" value="Genomic_DNA"/>
</dbReference>
<dbReference type="RefSeq" id="WP_095720309.1">
    <property type="nucleotide sequence ID" value="NZ_NTFS01000019.1"/>
</dbReference>